<dbReference type="NCBIfam" id="NF006914">
    <property type="entry name" value="PRK09404.1"/>
    <property type="match status" value="1"/>
</dbReference>
<evidence type="ECO:0000256" key="6">
    <source>
        <dbReference type="ARBA" id="ARBA00022842"/>
    </source>
</evidence>
<evidence type="ECO:0000256" key="5">
    <source>
        <dbReference type="ARBA" id="ARBA00022723"/>
    </source>
</evidence>
<evidence type="ECO:0000256" key="4">
    <source>
        <dbReference type="ARBA" id="ARBA00022532"/>
    </source>
</evidence>
<dbReference type="InterPro" id="IPR005475">
    <property type="entry name" value="Transketolase-like_Pyr-bd"/>
</dbReference>
<dbReference type="PIRSF" id="PIRSF000157">
    <property type="entry name" value="Oxoglu_dh_E1"/>
    <property type="match status" value="1"/>
</dbReference>
<dbReference type="NCBIfam" id="NF008907">
    <property type="entry name" value="PRK12270.1"/>
    <property type="match status" value="1"/>
</dbReference>
<dbReference type="GO" id="GO:0008683">
    <property type="term" value="F:2-oxoglutarate decarboxylase activity"/>
    <property type="evidence" value="ECO:0007669"/>
    <property type="project" value="UniProtKB-EC"/>
</dbReference>
<keyword evidence="15" id="KW-1185">Reference proteome</keyword>
<gene>
    <name evidence="14" type="ORF">QRT05_14040</name>
</gene>
<dbReference type="NCBIfam" id="TIGR00239">
    <property type="entry name" value="2oxo_dh_E1"/>
    <property type="match status" value="1"/>
</dbReference>
<keyword evidence="7" id="KW-0560">Oxidoreductase</keyword>
<dbReference type="CDD" id="cd02016">
    <property type="entry name" value="TPP_E1_OGDC_like"/>
    <property type="match status" value="1"/>
</dbReference>
<comment type="pathway">
    <text evidence="3">Carbohydrate metabolism; tricarboxylic acid cycle; succinyl-CoA from 2-oxoglutarate (dehydrogenase route): step 1/1.</text>
</comment>
<evidence type="ECO:0000256" key="9">
    <source>
        <dbReference type="ARBA" id="ARBA00023268"/>
    </source>
</evidence>
<dbReference type="SUPFAM" id="SSF52518">
    <property type="entry name" value="Thiamin diphosphate-binding fold (THDP-binding)"/>
    <property type="match status" value="2"/>
</dbReference>
<comment type="caution">
    <text evidence="14">The sequence shown here is derived from an EMBL/GenBank/DDBJ whole genome shotgun (WGS) entry which is preliminary data.</text>
</comment>
<evidence type="ECO:0000256" key="8">
    <source>
        <dbReference type="ARBA" id="ARBA00023052"/>
    </source>
</evidence>
<dbReference type="Gene3D" id="1.10.287.1150">
    <property type="entry name" value="TPP helical domain"/>
    <property type="match status" value="1"/>
</dbReference>
<dbReference type="Pfam" id="PF00676">
    <property type="entry name" value="E1_dh"/>
    <property type="match status" value="1"/>
</dbReference>
<organism evidence="14 15">
    <name type="scientific">Cellulomonas edaphi</name>
    <dbReference type="NCBI Taxonomy" id="3053468"/>
    <lineage>
        <taxon>Bacteria</taxon>
        <taxon>Bacillati</taxon>
        <taxon>Actinomycetota</taxon>
        <taxon>Actinomycetes</taxon>
        <taxon>Micrococcales</taxon>
        <taxon>Cellulomonadaceae</taxon>
        <taxon>Cellulomonas</taxon>
    </lineage>
</organism>
<evidence type="ECO:0000256" key="10">
    <source>
        <dbReference type="ARBA" id="ARBA00051911"/>
    </source>
</evidence>
<dbReference type="Pfam" id="PF00198">
    <property type="entry name" value="2-oxoacid_dh"/>
    <property type="match status" value="1"/>
</dbReference>
<evidence type="ECO:0000256" key="12">
    <source>
        <dbReference type="SAM" id="MobiDB-lite"/>
    </source>
</evidence>
<dbReference type="Gene3D" id="3.40.50.12470">
    <property type="match status" value="1"/>
</dbReference>
<comment type="cofactor">
    <cofactor evidence="2">
        <name>thiamine diphosphate</name>
        <dbReference type="ChEBI" id="CHEBI:58937"/>
    </cofactor>
</comment>
<dbReference type="Pfam" id="PF16870">
    <property type="entry name" value="OxoGdeHyase_C"/>
    <property type="match status" value="1"/>
</dbReference>
<dbReference type="SMART" id="SM00861">
    <property type="entry name" value="Transket_pyr"/>
    <property type="match status" value="1"/>
</dbReference>
<evidence type="ECO:0000313" key="14">
    <source>
        <dbReference type="EMBL" id="MDM7832458.1"/>
    </source>
</evidence>
<comment type="catalytic activity">
    <reaction evidence="11">
        <text>N(6)-[(R)-dihydrolipoyl]-L-lysyl-[protein] + succinyl-CoA = N(6)-[(R)-S(8)-succinyldihydrolipoyl]-L-lysyl-[protein] + CoA</text>
        <dbReference type="Rhea" id="RHEA:15213"/>
        <dbReference type="Rhea" id="RHEA-COMP:10475"/>
        <dbReference type="Rhea" id="RHEA-COMP:20092"/>
        <dbReference type="ChEBI" id="CHEBI:57287"/>
        <dbReference type="ChEBI" id="CHEBI:57292"/>
        <dbReference type="ChEBI" id="CHEBI:83100"/>
        <dbReference type="ChEBI" id="CHEBI:83120"/>
        <dbReference type="EC" id="2.3.1.61"/>
    </reaction>
</comment>
<accession>A0ABT7SA02</accession>
<feature type="region of interest" description="Disordered" evidence="12">
    <location>
        <begin position="36"/>
        <end position="122"/>
    </location>
</feature>
<evidence type="ECO:0000256" key="1">
    <source>
        <dbReference type="ARBA" id="ARBA00001946"/>
    </source>
</evidence>
<evidence type="ECO:0000256" key="3">
    <source>
        <dbReference type="ARBA" id="ARBA00004813"/>
    </source>
</evidence>
<keyword evidence="8" id="KW-0786">Thiamine pyrophosphate</keyword>
<feature type="domain" description="Transketolase-like pyrimidine-binding" evidence="13">
    <location>
        <begin position="926"/>
        <end position="1119"/>
    </location>
</feature>
<dbReference type="EMBL" id="JAUCGR010000004">
    <property type="protein sequence ID" value="MDM7832458.1"/>
    <property type="molecule type" value="Genomic_DNA"/>
</dbReference>
<keyword evidence="4" id="KW-0816">Tricarboxylic acid cycle</keyword>
<dbReference type="Gene3D" id="3.40.50.970">
    <property type="match status" value="1"/>
</dbReference>
<feature type="compositionally biased region" description="Pro residues" evidence="12">
    <location>
        <begin position="64"/>
        <end position="73"/>
    </location>
</feature>
<sequence>MRADFGANEWLVDELYEQYLKDKNAVDPAWWDFFEGYKPAESDGQSEGASTDGAGQDGKVAAPKPAPQPPAPAAPTGAQRAATPPGAPTAPDAQQPTAQQPTPVAKPSQEPVPHTSPVATAQPATAPYAQAALKSTPQADEATDAVEKLRGPAARVVVNMEASLEVPTATSVRAVAAKLMVDNRIVVNNHLARGRGGKISFTHLIGFALVEALEQMPAMNAAYTPIDGKPGVTQPAHVNLGIAIDLAKPDGSRQLMVPSIKKADTLDFAQFWAAYEDVVRRARGNKLTVDDFAGTTISLTNPGTIGTVHSVPRLMQGQGTIIGVGAMDYPAEFAGTSEDRLNKMGISKVLTLTSTYDHRIIQGAQSGDFLRILGVKLLGEDGFYDRVFASLRVPYEPVRWVRDTSSDPDAEAIKPARIGELIHAYRSRGHLMADTDPLAYRQRKHPDLDIQNHGLTLWDLDRSFPTGGFTGKPNAKLRDVLGLLRDSYCRTTGIEYMHLQDPRQRRWLQERLESGWARTPREDQLRILRRLNAAEAFETFLQTKYVGQKRFSLEGGESVIPLLDAILSKAADNGLDEVGIGMAHRGRLNILANIAGKSYAQIFSEFEGNADPKSVQGSGDVKYHLGTEGTFVAESGATTQVYLAANPSHLEAVDPVLEGIVRAKQDRIDLGGDGFSVLPILIHGDAAFAGQGVVFETLNLAQLRGYRTGGTIHVIINNQVGFTTGPSSSRSSQYATDVAKGLQVPIFHVNGDDPEACVRAAELAFEYREQFDRDVIIDMLCYRRRGHNEGDDPSMTQPLMYNLIEAKRSVRKLYTETLVARGDLTISDAEQALQDYQQQLERVFAETREDGWTPPPAEAEAVAGLERPESQLEDAGVMVGWKTAVDAGILERIGRAHVRPPEGFTVHPKLAQLLTKREQMSREGGIDWGYGELLAFGSLLVEGTPVRLAGQDSRRGTFVQRHAVMHDRETGAEWTPLLYLSGDQAKFWVYDSSLSEYAALGFEYGYSVERPDALVLWEAQFGDFVNGAQTIIDEFISSAEQKWAQRSSVVLLLPHGYEGQGPDHSSGRIERFLQLCAQDNMFVAQPSTPASHFHLLRRQAYQRPRKPLVVFTPKSMLRLKAASSAVEDFTTGTFQPVIGDELAAAKASQVDRVLLCSGKVYWDLLAQRVKSGDERTAIVRFEQLYPLDAESARAALAPFDGAELVWVQDEPRNQGPWSFISMHLPQLLNRTLRVVSRDESASPAAGSAKKHQAQQATLVEQAFAR</sequence>
<dbReference type="SUPFAM" id="SSF52777">
    <property type="entry name" value="CoA-dependent acyltransferases"/>
    <property type="match status" value="1"/>
</dbReference>
<evidence type="ECO:0000256" key="7">
    <source>
        <dbReference type="ARBA" id="ARBA00023002"/>
    </source>
</evidence>
<keyword evidence="14" id="KW-0456">Lyase</keyword>
<name>A0ABT7SA02_9CELL</name>
<evidence type="ECO:0000256" key="2">
    <source>
        <dbReference type="ARBA" id="ARBA00001964"/>
    </source>
</evidence>
<dbReference type="InterPro" id="IPR042179">
    <property type="entry name" value="KGD_C_sf"/>
</dbReference>
<dbReference type="InterPro" id="IPR032106">
    <property type="entry name" value="2-oxogl_dehyd_N"/>
</dbReference>
<dbReference type="InterPro" id="IPR023213">
    <property type="entry name" value="CAT-like_dom_sf"/>
</dbReference>
<dbReference type="InterPro" id="IPR029061">
    <property type="entry name" value="THDP-binding"/>
</dbReference>
<dbReference type="EC" id="4.1.1.71" evidence="14"/>
<comment type="catalytic activity">
    <reaction evidence="10">
        <text>N(6)-[(R)-lipoyl]-L-lysyl-[protein] + 2-oxoglutarate + H(+) = N(6)-[(R)-S(8)-succinyldihydrolipoyl]-L-lysyl-[protein] + CO2</text>
        <dbReference type="Rhea" id="RHEA:12188"/>
        <dbReference type="Rhea" id="RHEA-COMP:10474"/>
        <dbReference type="Rhea" id="RHEA-COMP:20092"/>
        <dbReference type="ChEBI" id="CHEBI:15378"/>
        <dbReference type="ChEBI" id="CHEBI:16526"/>
        <dbReference type="ChEBI" id="CHEBI:16810"/>
        <dbReference type="ChEBI" id="CHEBI:83099"/>
        <dbReference type="ChEBI" id="CHEBI:83120"/>
        <dbReference type="EC" id="1.2.4.2"/>
    </reaction>
</comment>
<evidence type="ECO:0000313" key="15">
    <source>
        <dbReference type="Proteomes" id="UP001321453"/>
    </source>
</evidence>
<dbReference type="InterPro" id="IPR011603">
    <property type="entry name" value="2oxoglutarate_DH_E1"/>
</dbReference>
<reference evidence="14 15" key="1">
    <citation type="submission" date="2023-06" db="EMBL/GenBank/DDBJ databases">
        <title>Cellulomonas sp. MW9 Whole genome sequence.</title>
        <authorList>
            <person name="Park S."/>
        </authorList>
    </citation>
    <scope>NUCLEOTIDE SEQUENCE [LARGE SCALE GENOMIC DNA]</scope>
    <source>
        <strain evidence="14 15">MW9</strain>
    </source>
</reference>
<dbReference type="Pfam" id="PF16078">
    <property type="entry name" value="2-oxogl_dehyd_N"/>
    <property type="match status" value="1"/>
</dbReference>
<evidence type="ECO:0000256" key="11">
    <source>
        <dbReference type="ARBA" id="ARBA00052761"/>
    </source>
</evidence>
<keyword evidence="5" id="KW-0479">Metal-binding</keyword>
<dbReference type="PANTHER" id="PTHR23152:SF4">
    <property type="entry name" value="2-OXOADIPATE DEHYDROGENASE COMPLEX COMPONENT E1"/>
    <property type="match status" value="1"/>
</dbReference>
<dbReference type="InterPro" id="IPR001017">
    <property type="entry name" value="DH_E1"/>
</dbReference>
<dbReference type="RefSeq" id="WP_289447957.1">
    <property type="nucleotide sequence ID" value="NZ_JAUCGR010000004.1"/>
</dbReference>
<dbReference type="InterPro" id="IPR001078">
    <property type="entry name" value="2-oxoacid_DH_actylTfrase"/>
</dbReference>
<comment type="cofactor">
    <cofactor evidence="1">
        <name>Mg(2+)</name>
        <dbReference type="ChEBI" id="CHEBI:18420"/>
    </cofactor>
</comment>
<dbReference type="Pfam" id="PF02779">
    <property type="entry name" value="Transket_pyr"/>
    <property type="match status" value="1"/>
</dbReference>
<dbReference type="Gene3D" id="3.30.559.10">
    <property type="entry name" value="Chloramphenicol acetyltransferase-like domain"/>
    <property type="match status" value="1"/>
</dbReference>
<feature type="compositionally biased region" description="Low complexity" evidence="12">
    <location>
        <begin position="74"/>
        <end position="107"/>
    </location>
</feature>
<keyword evidence="9" id="KW-0511">Multifunctional enzyme</keyword>
<dbReference type="InterPro" id="IPR031717">
    <property type="entry name" value="ODO-1/KGD_C"/>
</dbReference>
<evidence type="ECO:0000259" key="13">
    <source>
        <dbReference type="SMART" id="SM00861"/>
    </source>
</evidence>
<dbReference type="Proteomes" id="UP001321453">
    <property type="component" value="Unassembled WGS sequence"/>
</dbReference>
<dbReference type="PANTHER" id="PTHR23152">
    <property type="entry name" value="2-OXOGLUTARATE DEHYDROGENASE"/>
    <property type="match status" value="1"/>
</dbReference>
<dbReference type="Gene3D" id="3.40.50.11610">
    <property type="entry name" value="Multifunctional 2-oxoglutarate metabolism enzyme, C-terminal domain"/>
    <property type="match status" value="1"/>
</dbReference>
<proteinExistence type="predicted"/>
<keyword evidence="6" id="KW-0460">Magnesium</keyword>
<protein>
    <submittedName>
        <fullName evidence="14">Multifunctional oxoglutarate decarboxylase/oxoglutarate dehydrogenase thiamine pyrophosphate-binding subunit/dihydrolipoyllysine-residue succinyltransferase subunit</fullName>
        <ecNumber evidence="14">4.1.1.71</ecNumber>
    </submittedName>
</protein>